<evidence type="ECO:0000256" key="2">
    <source>
        <dbReference type="SAM" id="Phobius"/>
    </source>
</evidence>
<accession>A0A6J8EWJ4</accession>
<dbReference type="SMART" id="SM00261">
    <property type="entry name" value="FU"/>
    <property type="match status" value="1"/>
</dbReference>
<gene>
    <name evidence="4" type="ORF">MCOR_55826</name>
</gene>
<dbReference type="Gene3D" id="2.10.220.10">
    <property type="entry name" value="Hormone Receptor, Insulin-like Growth Factor Receptor 1, Chain A, domain 2"/>
    <property type="match status" value="1"/>
</dbReference>
<keyword evidence="1" id="KW-0325">Glycoprotein</keyword>
<keyword evidence="2" id="KW-0812">Transmembrane</keyword>
<organism evidence="4 5">
    <name type="scientific">Mytilus coruscus</name>
    <name type="common">Sea mussel</name>
    <dbReference type="NCBI Taxonomy" id="42192"/>
    <lineage>
        <taxon>Eukaryota</taxon>
        <taxon>Metazoa</taxon>
        <taxon>Spiralia</taxon>
        <taxon>Lophotrochozoa</taxon>
        <taxon>Mollusca</taxon>
        <taxon>Bivalvia</taxon>
        <taxon>Autobranchia</taxon>
        <taxon>Pteriomorphia</taxon>
        <taxon>Mytilida</taxon>
        <taxon>Mytiloidea</taxon>
        <taxon>Mytilidae</taxon>
        <taxon>Mytilinae</taxon>
        <taxon>Mytilus</taxon>
    </lineage>
</organism>
<evidence type="ECO:0000256" key="1">
    <source>
        <dbReference type="ARBA" id="ARBA00023180"/>
    </source>
</evidence>
<dbReference type="SUPFAM" id="SSF57184">
    <property type="entry name" value="Growth factor receptor domain"/>
    <property type="match status" value="1"/>
</dbReference>
<dbReference type="AlphaFoldDB" id="A0A6J8EWJ4"/>
<keyword evidence="2" id="KW-1133">Transmembrane helix</keyword>
<proteinExistence type="predicted"/>
<evidence type="ECO:0000313" key="5">
    <source>
        <dbReference type="Proteomes" id="UP000507470"/>
    </source>
</evidence>
<feature type="transmembrane region" description="Helical" evidence="2">
    <location>
        <begin position="131"/>
        <end position="151"/>
    </location>
</feature>
<feature type="domain" description="Growth factor receptor" evidence="3">
    <location>
        <begin position="3"/>
        <end position="92"/>
    </location>
</feature>
<dbReference type="EC" id="2.7.10.1" evidence="4"/>
<dbReference type="EMBL" id="CACVKT020009898">
    <property type="protein sequence ID" value="CAC5423865.1"/>
    <property type="molecule type" value="Genomic_DNA"/>
</dbReference>
<dbReference type="InterPro" id="IPR009030">
    <property type="entry name" value="Growth_fac_rcpt_cys_sf"/>
</dbReference>
<keyword evidence="2" id="KW-0472">Membrane</keyword>
<dbReference type="Proteomes" id="UP000507470">
    <property type="component" value="Unassembled WGS sequence"/>
</dbReference>
<reference evidence="4 5" key="1">
    <citation type="submission" date="2020-06" db="EMBL/GenBank/DDBJ databases">
        <authorList>
            <person name="Li R."/>
            <person name="Bekaert M."/>
        </authorList>
    </citation>
    <scope>NUCLEOTIDE SEQUENCE [LARGE SCALE GENOMIC DNA]</scope>
    <source>
        <strain evidence="5">wild</strain>
    </source>
</reference>
<evidence type="ECO:0000313" key="4">
    <source>
        <dbReference type="EMBL" id="CAC5423865.1"/>
    </source>
</evidence>
<sequence>MCNDCTGSGSALCISCKYLKQFDYCVDNCYPLFYPDSNQICQQCHEQCRDSCYGPTAADCKVCLSFKVYLEDTDNQHRFNCTKKCPDDKKYHVESNDPYDEGVIVCDGASHPKVQARCTEDKAYAELMKNLAITGGVKVFVAIVVVLGVFLRRRFIQNRENMPNGTTRVTEFQNELYLRYPLLFCNGRLVLWSINNGSYKLLHNSQVDIYNNYNI</sequence>
<name>A0A6J8EWJ4_MYTCO</name>
<dbReference type="InterPro" id="IPR006212">
    <property type="entry name" value="Furin_repeat"/>
</dbReference>
<dbReference type="CDD" id="cd00064">
    <property type="entry name" value="FU"/>
    <property type="match status" value="1"/>
</dbReference>
<dbReference type="GO" id="GO:0004714">
    <property type="term" value="F:transmembrane receptor protein tyrosine kinase activity"/>
    <property type="evidence" value="ECO:0007669"/>
    <property type="project" value="UniProtKB-EC"/>
</dbReference>
<keyword evidence="5" id="KW-1185">Reference proteome</keyword>
<protein>
    <submittedName>
        <fullName evidence="4">EGFR</fullName>
        <ecNumber evidence="4">2.7.10.1</ecNumber>
    </submittedName>
</protein>
<dbReference type="Pfam" id="PF14843">
    <property type="entry name" value="GF_recep_IV"/>
    <property type="match status" value="1"/>
</dbReference>
<keyword evidence="4" id="KW-0808">Transferase</keyword>
<dbReference type="OrthoDB" id="6219513at2759"/>
<dbReference type="InterPro" id="IPR032778">
    <property type="entry name" value="GF_recep_IV"/>
</dbReference>
<evidence type="ECO:0000259" key="3">
    <source>
        <dbReference type="Pfam" id="PF14843"/>
    </source>
</evidence>